<feature type="transmembrane region" description="Helical" evidence="3">
    <location>
        <begin position="409"/>
        <end position="433"/>
    </location>
</feature>
<evidence type="ECO:0000313" key="4">
    <source>
        <dbReference type="EMBL" id="RVV97605.1"/>
    </source>
</evidence>
<keyword evidence="1" id="KW-0175">Coiled coil</keyword>
<dbReference type="GO" id="GO:0005886">
    <property type="term" value="C:plasma membrane"/>
    <property type="evidence" value="ECO:0007669"/>
    <property type="project" value="TreeGrafter"/>
</dbReference>
<feature type="compositionally biased region" description="Low complexity" evidence="2">
    <location>
        <begin position="12"/>
        <end position="22"/>
    </location>
</feature>
<keyword evidence="4" id="KW-0762">Sugar transport</keyword>
<proteinExistence type="predicted"/>
<feature type="coiled-coil region" evidence="1">
    <location>
        <begin position="244"/>
        <end position="271"/>
    </location>
</feature>
<dbReference type="PANTHER" id="PTHR32309">
    <property type="entry name" value="TYROSINE-PROTEIN KINASE"/>
    <property type="match status" value="1"/>
</dbReference>
<sequence length="437" mass="48331">MILINNDKKDGAAGAAQAPSAARNSGPKPGLTPVDVGAGQPGPNRPGPGGPGANPTPKVEVRPMAQPAQMKKRHWGLIATFVAVVALPLVAVWLYLWLVADDQYASTTGFTVRKEEGTSGTDLLGGLANLTGTSVAGDSDVLYEYIRSQAVVTRIDEKLGLREYYSQYWTSDPAFALWPDATIEDLHWYWDRIVRVSYDQSTGLTELLVLAFDAEMAQSIATEIVAESQDMVNALNEAAREDAIRYAAIELEQAKERLKEAREALVKFRTRTQIVDLQADIQARMGVVNTLQQQLGNELVAFDELSRTTQGEDPRQTQALRRIEVIRERIADERRTFATNEVLSTGEDYPTLISEFEGLTVEREFAETAYRAALTAWDSAKAQAGRQNRYLATYIRPTLAEEAEYPQRLMIFGLAALILTLGWGVLALIYYSLRDRA</sequence>
<keyword evidence="5" id="KW-1185">Reference proteome</keyword>
<gene>
    <name evidence="4" type="ORF">EKE94_13830</name>
</gene>
<accession>A0A438AG67</accession>
<dbReference type="OrthoDB" id="7800844at2"/>
<protein>
    <submittedName>
        <fullName evidence="4">Sugar transporter</fullName>
    </submittedName>
</protein>
<dbReference type="InterPro" id="IPR050445">
    <property type="entry name" value="Bact_polysacc_biosynth/exp"/>
</dbReference>
<reference evidence="4 5" key="1">
    <citation type="submission" date="2018-11" db="EMBL/GenBank/DDBJ databases">
        <title>Mesobaculum littorinae gen. nov., sp. nov., isolated from Littorina scabra that represents a novel genus of the order Rhodobacteraceae.</title>
        <authorList>
            <person name="Li F."/>
        </authorList>
    </citation>
    <scope>NUCLEOTIDE SEQUENCE [LARGE SCALE GENOMIC DNA]</scope>
    <source>
        <strain evidence="4 5">M0103</strain>
    </source>
</reference>
<dbReference type="Proteomes" id="UP000285908">
    <property type="component" value="Unassembled WGS sequence"/>
</dbReference>
<keyword evidence="3" id="KW-0812">Transmembrane</keyword>
<feature type="transmembrane region" description="Helical" evidence="3">
    <location>
        <begin position="75"/>
        <end position="98"/>
    </location>
</feature>
<feature type="compositionally biased region" description="Basic and acidic residues" evidence="2">
    <location>
        <begin position="1"/>
        <end position="11"/>
    </location>
</feature>
<keyword evidence="3" id="KW-1133">Transmembrane helix</keyword>
<evidence type="ECO:0000256" key="1">
    <source>
        <dbReference type="SAM" id="Coils"/>
    </source>
</evidence>
<dbReference type="EMBL" id="RQXX01000004">
    <property type="protein sequence ID" value="RVV97605.1"/>
    <property type="molecule type" value="Genomic_DNA"/>
</dbReference>
<dbReference type="PANTHER" id="PTHR32309:SF13">
    <property type="entry name" value="FERRIC ENTEROBACTIN TRANSPORT PROTEIN FEPE"/>
    <property type="match status" value="1"/>
</dbReference>
<feature type="region of interest" description="Disordered" evidence="2">
    <location>
        <begin position="1"/>
        <end position="60"/>
    </location>
</feature>
<keyword evidence="3" id="KW-0472">Membrane</keyword>
<organism evidence="4 5">
    <name type="scientific">Mesobaculum littorinae</name>
    <dbReference type="NCBI Taxonomy" id="2486419"/>
    <lineage>
        <taxon>Bacteria</taxon>
        <taxon>Pseudomonadati</taxon>
        <taxon>Pseudomonadota</taxon>
        <taxon>Alphaproteobacteria</taxon>
        <taxon>Rhodobacterales</taxon>
        <taxon>Roseobacteraceae</taxon>
        <taxon>Mesobaculum</taxon>
    </lineage>
</organism>
<comment type="caution">
    <text evidence="4">The sequence shown here is derived from an EMBL/GenBank/DDBJ whole genome shotgun (WGS) entry which is preliminary data.</text>
</comment>
<dbReference type="GO" id="GO:0004713">
    <property type="term" value="F:protein tyrosine kinase activity"/>
    <property type="evidence" value="ECO:0007669"/>
    <property type="project" value="TreeGrafter"/>
</dbReference>
<evidence type="ECO:0000256" key="2">
    <source>
        <dbReference type="SAM" id="MobiDB-lite"/>
    </source>
</evidence>
<evidence type="ECO:0000313" key="5">
    <source>
        <dbReference type="Proteomes" id="UP000285908"/>
    </source>
</evidence>
<dbReference type="AlphaFoldDB" id="A0A438AG67"/>
<name>A0A438AG67_9RHOB</name>
<evidence type="ECO:0000256" key="3">
    <source>
        <dbReference type="SAM" id="Phobius"/>
    </source>
</evidence>
<keyword evidence="4" id="KW-0813">Transport</keyword>